<feature type="region of interest" description="Disordered" evidence="1">
    <location>
        <begin position="153"/>
        <end position="190"/>
    </location>
</feature>
<organism evidence="2 3">
    <name type="scientific">Byssothecium circinans</name>
    <dbReference type="NCBI Taxonomy" id="147558"/>
    <lineage>
        <taxon>Eukaryota</taxon>
        <taxon>Fungi</taxon>
        <taxon>Dikarya</taxon>
        <taxon>Ascomycota</taxon>
        <taxon>Pezizomycotina</taxon>
        <taxon>Dothideomycetes</taxon>
        <taxon>Pleosporomycetidae</taxon>
        <taxon>Pleosporales</taxon>
        <taxon>Massarineae</taxon>
        <taxon>Massarinaceae</taxon>
        <taxon>Byssothecium</taxon>
    </lineage>
</organism>
<feature type="region of interest" description="Disordered" evidence="1">
    <location>
        <begin position="202"/>
        <end position="255"/>
    </location>
</feature>
<dbReference type="AlphaFoldDB" id="A0A6A5TY34"/>
<feature type="compositionally biased region" description="Polar residues" evidence="1">
    <location>
        <begin position="1087"/>
        <end position="1101"/>
    </location>
</feature>
<evidence type="ECO:0000313" key="2">
    <source>
        <dbReference type="EMBL" id="KAF1957338.1"/>
    </source>
</evidence>
<feature type="region of interest" description="Disordered" evidence="1">
    <location>
        <begin position="1057"/>
        <end position="1126"/>
    </location>
</feature>
<feature type="compositionally biased region" description="Polar residues" evidence="1">
    <location>
        <begin position="1004"/>
        <end position="1037"/>
    </location>
</feature>
<evidence type="ECO:0000313" key="3">
    <source>
        <dbReference type="Proteomes" id="UP000800035"/>
    </source>
</evidence>
<feature type="region of interest" description="Disordered" evidence="1">
    <location>
        <begin position="647"/>
        <end position="717"/>
    </location>
</feature>
<feature type="compositionally biased region" description="Polar residues" evidence="1">
    <location>
        <begin position="849"/>
        <end position="864"/>
    </location>
</feature>
<proteinExistence type="predicted"/>
<feature type="region of interest" description="Disordered" evidence="1">
    <location>
        <begin position="104"/>
        <end position="127"/>
    </location>
</feature>
<feature type="compositionally biased region" description="Low complexity" evidence="1">
    <location>
        <begin position="223"/>
        <end position="242"/>
    </location>
</feature>
<feature type="region of interest" description="Disordered" evidence="1">
    <location>
        <begin position="275"/>
        <end position="297"/>
    </location>
</feature>
<dbReference type="Proteomes" id="UP000800035">
    <property type="component" value="Unassembled WGS sequence"/>
</dbReference>
<name>A0A6A5TY34_9PLEO</name>
<evidence type="ECO:0000256" key="1">
    <source>
        <dbReference type="SAM" id="MobiDB-lite"/>
    </source>
</evidence>
<feature type="region of interest" description="Disordered" evidence="1">
    <location>
        <begin position="992"/>
        <end position="1037"/>
    </location>
</feature>
<feature type="compositionally biased region" description="Polar residues" evidence="1">
    <location>
        <begin position="682"/>
        <end position="694"/>
    </location>
</feature>
<feature type="compositionally biased region" description="Polar residues" evidence="1">
    <location>
        <begin position="1057"/>
        <end position="1080"/>
    </location>
</feature>
<dbReference type="EMBL" id="ML976989">
    <property type="protein sequence ID" value="KAF1957338.1"/>
    <property type="molecule type" value="Genomic_DNA"/>
</dbReference>
<feature type="region of interest" description="Disordered" evidence="1">
    <location>
        <begin position="428"/>
        <end position="512"/>
    </location>
</feature>
<feature type="region of interest" description="Disordered" evidence="1">
    <location>
        <begin position="849"/>
        <end position="909"/>
    </location>
</feature>
<protein>
    <submittedName>
        <fullName evidence="2">Uncharacterized protein</fullName>
    </submittedName>
</protein>
<sequence>MPFGRLAFRGASASFFTPIPHHARTNKVIFARSDTDIHMQLESLVWRFGASSIRASHCPTTTDRRTEAMGFSKPKLRGKIDKACSSLLFCPSSTLTNEMQVKEALTMGSRSPESPHANPNDEEGEERGLLEGQDAGDQELQPLVDEDGEQYGADLPAVAGSSNDVGFDLSTEDGTARRSNSSTEPPQDPLLTVYEFLDEDYFTDNPAVPPDHASSNAGPLSLDDGTTPNDDGTTPNDDGTTPNDDEGFGLSTEDGTAGRLSVLTEPLQQPLLPDPSFLSEHPSTVDPSDLHNHTSSNVGLLPVDNGDTTNNDDVFFRSGVSDAWSPRDNAVETATMDPLDLHRHATDDMTVNPFNLHRHATAENTTVNQFNLHRHAGRNDSYLPGNNSTANNPFSHPDYDDDYPGILPRLRSGDISLTDTTFGPLGPMDNLSYRVDSPPGNDATNGNTVGQLGRPNTARKTVGRGQCVGNGRRGRGSRARAKTTEDTEENASENDDEAESVKLNKNGRPRKLRAPRQSLRTWGDRDVARAYLGVIWACGEVGIEIPFGMVAQFVHPKCTVSGIQQSILKLREHYNKQGEQVPRLRMRWPTRNAAPVTPAEAERKARNFAKLPRRKESTMMSMQSLVVTLKCAYRPPGSVQQVIDGQTAVEDPGNGSPTVENPGDGSPTVENSGDGSPAVENPDNSSPTVENSDNLPPAVENLGNGSRSASETVHAPVARSADHDAIRALANWRPVTPQDLQFTSGSDSGWPQYRSSDYESGSGFRVNVRAPQPQGTDEASLKAARRRTTIAAVAPGRRFNGSSSNAQMMAGNATATGNTTSTYGRFSTAGQTNAFGNSFGGLSALVQSHPSGLRRSSNYQSSGPSYDPASGFDNNYQNAGMPRPSSLAYSNGSQGAGMPRPHASAYGNPYQSVGMPRPSSSIYSNSYKSAGMGPSSPEYINGYQGAGVSRPHTSAYGNLYQSVGMPRPSSTYSNGYDSAGVSLPSASAYGNPYQRVGRAHPPSSAYSNGYQSAGMSNDSDFNFGNGDQSSSVNYSQQPDEIINSSRRRLFAGVNGAIASNSGGVSTQSGRQSVVPETNTYRRGRSMQAPSHHNTNFGSESENPFADPFQGPPQDQDYQATDDQDFD</sequence>
<dbReference type="OrthoDB" id="3903267at2759"/>
<gene>
    <name evidence="2" type="ORF">CC80DRAFT_547249</name>
</gene>
<feature type="region of interest" description="Disordered" evidence="1">
    <location>
        <begin position="759"/>
        <end position="780"/>
    </location>
</feature>
<reference evidence="2" key="1">
    <citation type="journal article" date="2020" name="Stud. Mycol.">
        <title>101 Dothideomycetes genomes: a test case for predicting lifestyles and emergence of pathogens.</title>
        <authorList>
            <person name="Haridas S."/>
            <person name="Albert R."/>
            <person name="Binder M."/>
            <person name="Bloem J."/>
            <person name="Labutti K."/>
            <person name="Salamov A."/>
            <person name="Andreopoulos B."/>
            <person name="Baker S."/>
            <person name="Barry K."/>
            <person name="Bills G."/>
            <person name="Bluhm B."/>
            <person name="Cannon C."/>
            <person name="Castanera R."/>
            <person name="Culley D."/>
            <person name="Daum C."/>
            <person name="Ezra D."/>
            <person name="Gonzalez J."/>
            <person name="Henrissat B."/>
            <person name="Kuo A."/>
            <person name="Liang C."/>
            <person name="Lipzen A."/>
            <person name="Lutzoni F."/>
            <person name="Magnuson J."/>
            <person name="Mondo S."/>
            <person name="Nolan M."/>
            <person name="Ohm R."/>
            <person name="Pangilinan J."/>
            <person name="Park H.-J."/>
            <person name="Ramirez L."/>
            <person name="Alfaro M."/>
            <person name="Sun H."/>
            <person name="Tritt A."/>
            <person name="Yoshinaga Y."/>
            <person name="Zwiers L.-H."/>
            <person name="Turgeon B."/>
            <person name="Goodwin S."/>
            <person name="Spatafora J."/>
            <person name="Crous P."/>
            <person name="Grigoriev I."/>
        </authorList>
    </citation>
    <scope>NUCLEOTIDE SEQUENCE</scope>
    <source>
        <strain evidence="2">CBS 675.92</strain>
    </source>
</reference>
<keyword evidence="3" id="KW-1185">Reference proteome</keyword>
<feature type="compositionally biased region" description="Basic residues" evidence="1">
    <location>
        <begin position="472"/>
        <end position="481"/>
    </location>
</feature>
<feature type="compositionally biased region" description="Acidic residues" evidence="1">
    <location>
        <begin position="486"/>
        <end position="498"/>
    </location>
</feature>
<accession>A0A6A5TY34</accession>